<reference evidence="1" key="1">
    <citation type="submission" date="2021-02" db="EMBL/GenBank/DDBJ databases">
        <authorList>
            <consortium name="DOE Joint Genome Institute"/>
            <person name="Ahrendt S."/>
            <person name="Looney B.P."/>
            <person name="Miyauchi S."/>
            <person name="Morin E."/>
            <person name="Drula E."/>
            <person name="Courty P.E."/>
            <person name="Chicoki N."/>
            <person name="Fauchery L."/>
            <person name="Kohler A."/>
            <person name="Kuo A."/>
            <person name="Labutti K."/>
            <person name="Pangilinan J."/>
            <person name="Lipzen A."/>
            <person name="Riley R."/>
            <person name="Andreopoulos W."/>
            <person name="He G."/>
            <person name="Johnson J."/>
            <person name="Barry K.W."/>
            <person name="Grigoriev I.V."/>
            <person name="Nagy L."/>
            <person name="Hibbett D."/>
            <person name="Henrissat B."/>
            <person name="Matheny P.B."/>
            <person name="Labbe J."/>
            <person name="Martin F."/>
        </authorList>
    </citation>
    <scope>NUCLEOTIDE SEQUENCE</scope>
    <source>
        <strain evidence="1">FP105234-sp</strain>
    </source>
</reference>
<reference evidence="1" key="2">
    <citation type="journal article" date="2022" name="New Phytol.">
        <title>Evolutionary transition to the ectomycorrhizal habit in the genomes of a hyperdiverse lineage of mushroom-forming fungi.</title>
        <authorList>
            <person name="Looney B."/>
            <person name="Miyauchi S."/>
            <person name="Morin E."/>
            <person name="Drula E."/>
            <person name="Courty P.E."/>
            <person name="Kohler A."/>
            <person name="Kuo A."/>
            <person name="LaButti K."/>
            <person name="Pangilinan J."/>
            <person name="Lipzen A."/>
            <person name="Riley R."/>
            <person name="Andreopoulos W."/>
            <person name="He G."/>
            <person name="Johnson J."/>
            <person name="Nolan M."/>
            <person name="Tritt A."/>
            <person name="Barry K.W."/>
            <person name="Grigoriev I.V."/>
            <person name="Nagy L.G."/>
            <person name="Hibbett D."/>
            <person name="Henrissat B."/>
            <person name="Matheny P.B."/>
            <person name="Labbe J."/>
            <person name="Martin F.M."/>
        </authorList>
    </citation>
    <scope>NUCLEOTIDE SEQUENCE</scope>
    <source>
        <strain evidence="1">FP105234-sp</strain>
    </source>
</reference>
<dbReference type="EMBL" id="MU276166">
    <property type="protein sequence ID" value="KAI0040809.1"/>
    <property type="molecule type" value="Genomic_DNA"/>
</dbReference>
<proteinExistence type="predicted"/>
<protein>
    <submittedName>
        <fullName evidence="1">Sedlin</fullName>
    </submittedName>
</protein>
<keyword evidence="2" id="KW-1185">Reference proteome</keyword>
<evidence type="ECO:0000313" key="1">
    <source>
        <dbReference type="EMBL" id="KAI0040809.1"/>
    </source>
</evidence>
<evidence type="ECO:0000313" key="2">
    <source>
        <dbReference type="Proteomes" id="UP000814033"/>
    </source>
</evidence>
<gene>
    <name evidence="1" type="ORF">FA95DRAFT_1566078</name>
</gene>
<sequence length="164" mass="17896">MPAQLGLAAVAFVSPQNYPILIRALSSPSDDLLKYHYLAHTSLDVIDERIAAAPKNAESYLGFLYAMEEVAVYGYVTPLKVKIVVAFALTDAVIRDADVIAVFKAFHLAYYRSVANPFLKLHVPLDTPSEHGTLLLAGSAQWRGFRRRVDEVARAAGALPVVNA</sequence>
<accession>A0ACB8R9F7</accession>
<comment type="caution">
    <text evidence="1">The sequence shown here is derived from an EMBL/GenBank/DDBJ whole genome shotgun (WGS) entry which is preliminary data.</text>
</comment>
<dbReference type="Proteomes" id="UP000814033">
    <property type="component" value="Unassembled WGS sequence"/>
</dbReference>
<organism evidence="1 2">
    <name type="scientific">Auriscalpium vulgare</name>
    <dbReference type="NCBI Taxonomy" id="40419"/>
    <lineage>
        <taxon>Eukaryota</taxon>
        <taxon>Fungi</taxon>
        <taxon>Dikarya</taxon>
        <taxon>Basidiomycota</taxon>
        <taxon>Agaricomycotina</taxon>
        <taxon>Agaricomycetes</taxon>
        <taxon>Russulales</taxon>
        <taxon>Auriscalpiaceae</taxon>
        <taxon>Auriscalpium</taxon>
    </lineage>
</organism>
<name>A0ACB8R9F7_9AGAM</name>